<feature type="domain" description="Enoyl reductase (ER)" evidence="2">
    <location>
        <begin position="48"/>
        <end position="399"/>
    </location>
</feature>
<dbReference type="PANTHER" id="PTHR44013:SF1">
    <property type="entry name" value="ZINC-TYPE ALCOHOL DEHYDROGENASE-LIKE PROTEIN C16A3.02C"/>
    <property type="match status" value="1"/>
</dbReference>
<name>G0U0X2_TRYVY</name>
<dbReference type="Pfam" id="PF00107">
    <property type="entry name" value="ADH_zinc_N"/>
    <property type="match status" value="1"/>
</dbReference>
<dbReference type="GO" id="GO:0003960">
    <property type="term" value="F:quinone reductase (NADPH) activity"/>
    <property type="evidence" value="ECO:0007669"/>
    <property type="project" value="UniProtKB-EC"/>
</dbReference>
<protein>
    <submittedName>
        <fullName evidence="3">Putative oxidoreductase</fullName>
        <ecNumber evidence="3">1.6.5.5</ecNumber>
    </submittedName>
</protein>
<dbReference type="InterPro" id="IPR020843">
    <property type="entry name" value="ER"/>
</dbReference>
<dbReference type="VEuPathDB" id="TriTrypDB:TvY486_0803350"/>
<sequence length="440" mass="46230">METGAAQPTKGAAGDGRAVSSSKASAAIICGGWVVRNSVSSWSSSAARMMRDIVVVPPGPTQVRVKIYAAGVNPLDARRATFGQPSGGLKSLLFGGGGSYQTNGTAGTRYAEPLFPFPYVMGIEGAGVVESVGWEVANDGEQPYGGLRVGDRVAFISNSVQQTGGTFCQYALLHADAVCKIPPASQDDYIDFVEAASIPFAAGAAYVALFDKLRVQPGRSIFISGASGGVGTVAVQMAKYAGLSVLASCSTHNMGYVQQLGADFVFDYTSTDPTEQCLEHTQGVGVDYVLELADAALAAQHGGALRFGGHMCVLSGPMPNETMNHNIFFNRQISLSYVSLTGLYSSDATRGVLRSVIQTALQLYQAGAFRLFLETAPLERATEALDIVATSHTRGKIVLTNFHPSEESADDKVVGTRRRTGAGASNETTNQRTCATGRHE</sequence>
<evidence type="ECO:0000256" key="1">
    <source>
        <dbReference type="SAM" id="MobiDB-lite"/>
    </source>
</evidence>
<dbReference type="InterPro" id="IPR036291">
    <property type="entry name" value="NAD(P)-bd_dom_sf"/>
</dbReference>
<feature type="compositionally biased region" description="Polar residues" evidence="1">
    <location>
        <begin position="423"/>
        <end position="434"/>
    </location>
</feature>
<reference evidence="3" key="1">
    <citation type="journal article" date="2012" name="Proc. Natl. Acad. Sci. U.S.A.">
        <title>Antigenic diversity is generated by distinct evolutionary mechanisms in African trypanosome species.</title>
        <authorList>
            <person name="Jackson A.P."/>
            <person name="Berry A."/>
            <person name="Aslett M."/>
            <person name="Allison H.C."/>
            <person name="Burton P."/>
            <person name="Vavrova-Anderson J."/>
            <person name="Brown R."/>
            <person name="Browne H."/>
            <person name="Corton N."/>
            <person name="Hauser H."/>
            <person name="Gamble J."/>
            <person name="Gilderthorp R."/>
            <person name="Marcello L."/>
            <person name="McQuillan J."/>
            <person name="Otto T.D."/>
            <person name="Quail M.A."/>
            <person name="Sanders M.J."/>
            <person name="van Tonder A."/>
            <person name="Ginger M.L."/>
            <person name="Field M.C."/>
            <person name="Barry J.D."/>
            <person name="Hertz-Fowler C."/>
            <person name="Berriman M."/>
        </authorList>
    </citation>
    <scope>NUCLEOTIDE SEQUENCE</scope>
    <source>
        <strain evidence="3">Y486</strain>
    </source>
</reference>
<feature type="region of interest" description="Disordered" evidence="1">
    <location>
        <begin position="408"/>
        <end position="440"/>
    </location>
</feature>
<dbReference type="SUPFAM" id="SSF51735">
    <property type="entry name" value="NAD(P)-binding Rossmann-fold domains"/>
    <property type="match status" value="1"/>
</dbReference>
<dbReference type="PANTHER" id="PTHR44013">
    <property type="entry name" value="ZINC-TYPE ALCOHOL DEHYDROGENASE-LIKE PROTEIN C16A3.02C"/>
    <property type="match status" value="1"/>
</dbReference>
<dbReference type="Gene3D" id="3.90.180.10">
    <property type="entry name" value="Medium-chain alcohol dehydrogenases, catalytic domain"/>
    <property type="match status" value="1"/>
</dbReference>
<dbReference type="InterPro" id="IPR013154">
    <property type="entry name" value="ADH-like_N"/>
</dbReference>
<dbReference type="AlphaFoldDB" id="G0U0X2"/>
<evidence type="ECO:0000313" key="3">
    <source>
        <dbReference type="EMBL" id="CCC49727.1"/>
    </source>
</evidence>
<dbReference type="SUPFAM" id="SSF50129">
    <property type="entry name" value="GroES-like"/>
    <property type="match status" value="1"/>
</dbReference>
<dbReference type="Pfam" id="PF08240">
    <property type="entry name" value="ADH_N"/>
    <property type="match status" value="1"/>
</dbReference>
<evidence type="ECO:0000259" key="2">
    <source>
        <dbReference type="SMART" id="SM00829"/>
    </source>
</evidence>
<keyword evidence="3" id="KW-0560">Oxidoreductase</keyword>
<gene>
    <name evidence="3" type="ORF">TVY486_0803350</name>
</gene>
<dbReference type="InterPro" id="IPR011032">
    <property type="entry name" value="GroES-like_sf"/>
</dbReference>
<organism evidence="3">
    <name type="scientific">Trypanosoma vivax (strain Y486)</name>
    <dbReference type="NCBI Taxonomy" id="1055687"/>
    <lineage>
        <taxon>Eukaryota</taxon>
        <taxon>Discoba</taxon>
        <taxon>Euglenozoa</taxon>
        <taxon>Kinetoplastea</taxon>
        <taxon>Metakinetoplastina</taxon>
        <taxon>Trypanosomatida</taxon>
        <taxon>Trypanosomatidae</taxon>
        <taxon>Trypanosoma</taxon>
        <taxon>Duttonella</taxon>
    </lineage>
</organism>
<proteinExistence type="predicted"/>
<dbReference type="EMBL" id="HE573024">
    <property type="protein sequence ID" value="CCC49727.1"/>
    <property type="molecule type" value="Genomic_DNA"/>
</dbReference>
<dbReference type="SMART" id="SM00829">
    <property type="entry name" value="PKS_ER"/>
    <property type="match status" value="1"/>
</dbReference>
<accession>G0U0X2</accession>
<dbReference type="InterPro" id="IPR052733">
    <property type="entry name" value="Chloroplast_QOR"/>
</dbReference>
<dbReference type="Gene3D" id="3.40.50.720">
    <property type="entry name" value="NAD(P)-binding Rossmann-like Domain"/>
    <property type="match status" value="1"/>
</dbReference>
<dbReference type="InterPro" id="IPR013149">
    <property type="entry name" value="ADH-like_C"/>
</dbReference>
<dbReference type="EC" id="1.6.5.5" evidence="3"/>